<gene>
    <name evidence="3" type="ORF">BEMITA_LOCUS2646</name>
</gene>
<keyword evidence="1" id="KW-0175">Coiled coil</keyword>
<feature type="region of interest" description="Disordered" evidence="2">
    <location>
        <begin position="985"/>
        <end position="1006"/>
    </location>
</feature>
<feature type="region of interest" description="Disordered" evidence="2">
    <location>
        <begin position="402"/>
        <end position="522"/>
    </location>
</feature>
<feature type="compositionally biased region" description="Polar residues" evidence="2">
    <location>
        <begin position="77"/>
        <end position="100"/>
    </location>
</feature>
<evidence type="ECO:0000313" key="4">
    <source>
        <dbReference type="Proteomes" id="UP001152759"/>
    </source>
</evidence>
<protein>
    <recommendedName>
        <fullName evidence="5">PHD-type domain-containing protein</fullName>
    </recommendedName>
</protein>
<feature type="compositionally biased region" description="Polar residues" evidence="2">
    <location>
        <begin position="365"/>
        <end position="379"/>
    </location>
</feature>
<dbReference type="SUPFAM" id="SSF57903">
    <property type="entry name" value="FYVE/PHD zinc finger"/>
    <property type="match status" value="1"/>
</dbReference>
<feature type="region of interest" description="Disordered" evidence="2">
    <location>
        <begin position="365"/>
        <end position="386"/>
    </location>
</feature>
<sequence>MMEGWRPACEGCGYPVDLEVDLQCRRCGSFAHFECAEVAPETDIRSAGLRPDEDYNCSVCRSENQSMDRLRSGHGRQLSQTRQGTSNTSHTPSQIPNRSPSRTRHGMRQARQSHSTSPAGRKRSHASRSASLAGQESRRASNERSGYNASLTRYNTISNKQPGGYGKTSGKRVTIRESEDIQNRRNYDFMEDEGIPIQMNQQQASGQFPIRQGIISQPSSREPYETFPCDDPNDTWNHLSSFATQEPRICHRPAFRSTNQPPAGCSMQGHWASTLPHHVDQQQIYPGVPRQNYLGIPQQCHLGVTQQCHFVGPQLNYPGVSQQCYLGAQTPGRPLENVEFRPNCPMQIAGVNRFDPLQTTCPCEGSRASQPRIHSQPRCTDQRGAENWSTRAEYGSVCREFKARSETTKPPHRDADIGNKETGKNSSRMADNHYQDGIRPLRSGFSPGTQSPRVDESQVRGETHEPEADIDRAYSDQRRRSWSTSDDVSRNQGKHQVRENTGTYSSGPPIPTEGYETEPDSQQRCFEPLLTSTRIGHRHRESRNPNTNGFPLQNEGFTPRVYVDRSYSELPTGPRKTSNSAMVANRNQFTSNVDRPGKEGDSASARHRKTKTDPCETFQFQKEPDPNLIRGGSSCGLGMRPSRSFYTEIGPTSTPNPSGLGPSQLDYGGMGLCQPVPTEMGPPTPNCSGMLPQEIGTVQASYADMEFSVVGPSESFYLGLRTPQPVCSDGQNCCADNLSGVPHTGPAGGHVSNEDQPQETRSKMEICEDLTNEAIETLSKLKKASSKVASEDIQEGPDCSEVHSVGSVGSIGSAGDDWCTERDWMAKQARTYRQLDEIAAKIAAMEKKHEHLLDDSGEKSTVRRQRSVHFASDCDVDENLKQISVKLDTMENNQVTLSSSWLQQLKGFKAYTEAVQMRLSNLEQRTRMLEEKAQDANHQTIHRAIQGRAGGSRTASVGDLASFQDPAPVSSHSLCSSVQGQIENSVQGKNGDSAQGQIKNSAQGQIDDSIQGQIEDSIQGQIEDSIQGQYEDSIQGQIVDSANDCIKGEGGSIALSLEVLIEEFKCLEEVRQNLLRQARDRREFQSDPAMQEYLDTLSQFDAGLVEMRKLFKDVTWLVRADIGQVAQEREKAQNIAAQLKHLLEELEVSRSRAVKAVQRVPDKLFEDNQCQVLLGSFEVSSEKSSKIARKMLDESSATGSRDLLDII</sequence>
<feature type="coiled-coil region" evidence="1">
    <location>
        <begin position="912"/>
        <end position="939"/>
    </location>
</feature>
<dbReference type="EMBL" id="OU963871">
    <property type="protein sequence ID" value="CAH0383177.1"/>
    <property type="molecule type" value="Genomic_DNA"/>
</dbReference>
<evidence type="ECO:0000256" key="1">
    <source>
        <dbReference type="SAM" id="Coils"/>
    </source>
</evidence>
<feature type="compositionally biased region" description="Basic and acidic residues" evidence="2">
    <location>
        <begin position="453"/>
        <end position="479"/>
    </location>
</feature>
<name>A0A9P0A354_BEMTA</name>
<dbReference type="Proteomes" id="UP001152759">
    <property type="component" value="Chromosome 10"/>
</dbReference>
<feature type="compositionally biased region" description="Polar residues" evidence="2">
    <location>
        <begin position="985"/>
        <end position="1002"/>
    </location>
</feature>
<evidence type="ECO:0000313" key="3">
    <source>
        <dbReference type="EMBL" id="CAH0383177.1"/>
    </source>
</evidence>
<keyword evidence="4" id="KW-1185">Reference proteome</keyword>
<dbReference type="AlphaFoldDB" id="A0A9P0A354"/>
<feature type="compositionally biased region" description="Polar residues" evidence="2">
    <location>
        <begin position="143"/>
        <end position="161"/>
    </location>
</feature>
<organism evidence="3 4">
    <name type="scientific">Bemisia tabaci</name>
    <name type="common">Sweetpotato whitefly</name>
    <name type="synonym">Aleurodes tabaci</name>
    <dbReference type="NCBI Taxonomy" id="7038"/>
    <lineage>
        <taxon>Eukaryota</taxon>
        <taxon>Metazoa</taxon>
        <taxon>Ecdysozoa</taxon>
        <taxon>Arthropoda</taxon>
        <taxon>Hexapoda</taxon>
        <taxon>Insecta</taxon>
        <taxon>Pterygota</taxon>
        <taxon>Neoptera</taxon>
        <taxon>Paraneoptera</taxon>
        <taxon>Hemiptera</taxon>
        <taxon>Sternorrhyncha</taxon>
        <taxon>Aleyrodoidea</taxon>
        <taxon>Aleyrodidae</taxon>
        <taxon>Aleyrodinae</taxon>
        <taxon>Bemisia</taxon>
    </lineage>
</organism>
<feature type="region of interest" description="Disordered" evidence="2">
    <location>
        <begin position="588"/>
        <end position="630"/>
    </location>
</feature>
<reference evidence="3" key="1">
    <citation type="submission" date="2021-12" db="EMBL/GenBank/DDBJ databases">
        <authorList>
            <person name="King R."/>
        </authorList>
    </citation>
    <scope>NUCLEOTIDE SEQUENCE</scope>
</reference>
<dbReference type="InterPro" id="IPR011011">
    <property type="entry name" value="Znf_FYVE_PHD"/>
</dbReference>
<proteinExistence type="predicted"/>
<feature type="compositionally biased region" description="Basic and acidic residues" evidence="2">
    <location>
        <begin position="402"/>
        <end position="423"/>
    </location>
</feature>
<evidence type="ECO:0008006" key="5">
    <source>
        <dbReference type="Google" id="ProtNLM"/>
    </source>
</evidence>
<evidence type="ECO:0000256" key="2">
    <source>
        <dbReference type="SAM" id="MobiDB-lite"/>
    </source>
</evidence>
<accession>A0A9P0A354</accession>
<feature type="region of interest" description="Disordered" evidence="2">
    <location>
        <begin position="66"/>
        <end position="174"/>
    </location>
</feature>
<dbReference type="CDD" id="cd15489">
    <property type="entry name" value="PHD_SF"/>
    <property type="match status" value="1"/>
</dbReference>